<keyword evidence="1" id="KW-0472">Membrane</keyword>
<keyword evidence="1" id="KW-0812">Transmembrane</keyword>
<accession>A0AAU8CKD6</accession>
<proteinExistence type="predicted"/>
<reference evidence="2" key="1">
    <citation type="submission" date="2024-06" db="EMBL/GenBank/DDBJ databases">
        <title>Mesorhizobium karijinii sp. nov., a symbiont of the iconic Swainsona formosa from arid Australia.</title>
        <authorList>
            <person name="Hill Y.J."/>
            <person name="Watkin E.L.J."/>
            <person name="O'Hara G.W."/>
            <person name="Terpolilli J."/>
            <person name="Tye M.L."/>
            <person name="Kohlmeier M.G."/>
        </authorList>
    </citation>
    <scope>NUCLEOTIDE SEQUENCE</scope>
    <source>
        <strain evidence="2">WSM2240</strain>
    </source>
</reference>
<evidence type="ECO:0000313" key="2">
    <source>
        <dbReference type="EMBL" id="XCG47342.1"/>
    </source>
</evidence>
<organism evidence="2">
    <name type="scientific">Mesorhizobium sp. WSM2240</name>
    <dbReference type="NCBI Taxonomy" id="3228851"/>
    <lineage>
        <taxon>Bacteria</taxon>
        <taxon>Pseudomonadati</taxon>
        <taxon>Pseudomonadota</taxon>
        <taxon>Alphaproteobacteria</taxon>
        <taxon>Hyphomicrobiales</taxon>
        <taxon>Phyllobacteriaceae</taxon>
        <taxon>Mesorhizobium</taxon>
    </lineage>
</organism>
<gene>
    <name evidence="2" type="ORF">ABVK50_18920</name>
</gene>
<evidence type="ECO:0000256" key="1">
    <source>
        <dbReference type="SAM" id="Phobius"/>
    </source>
</evidence>
<name>A0AAU8CKD6_9HYPH</name>
<keyword evidence="1" id="KW-1133">Transmembrane helix</keyword>
<dbReference type="EMBL" id="CP159253">
    <property type="protein sequence ID" value="XCG47342.1"/>
    <property type="molecule type" value="Genomic_DNA"/>
</dbReference>
<sequence length="167" mass="17914">MPNDVVEKPITQSDVGTRLGAQDAQSTSGDLGTMGISVAPRASQTSVDQAVVAKVEGVRWVWLKLQGFATTFGPAVVSKSALIVGLMIFGLVVFFLVKPFDSPRELPDDNAAVAWNAAIERLGIQPLYPPQEDFFVGDIYVTLDDPESEIAGEIIRYPSNVTSTSSQ</sequence>
<protein>
    <submittedName>
        <fullName evidence="2">Uncharacterized protein</fullName>
    </submittedName>
</protein>
<dbReference type="RefSeq" id="WP_353645106.1">
    <property type="nucleotide sequence ID" value="NZ_CP159253.1"/>
</dbReference>
<feature type="transmembrane region" description="Helical" evidence="1">
    <location>
        <begin position="80"/>
        <end position="97"/>
    </location>
</feature>
<dbReference type="AlphaFoldDB" id="A0AAU8CKD6"/>